<protein>
    <submittedName>
        <fullName evidence="2">Uncharacterized protein</fullName>
    </submittedName>
</protein>
<proteinExistence type="predicted"/>
<keyword evidence="3" id="KW-1185">Reference proteome</keyword>
<dbReference type="RefSeq" id="WP_230505051.1">
    <property type="nucleotide sequence ID" value="NZ_CAKJTJ010000052.1"/>
</dbReference>
<feature type="transmembrane region" description="Helical" evidence="1">
    <location>
        <begin position="86"/>
        <end position="108"/>
    </location>
</feature>
<sequence length="233" mass="25841">MLNEIKATLYYLGLDMKFSFKVFWSILILTTSAAFLLALTLDIKMIFVTSAAIYIFCGITGSLTTKETFPYCIKLGATRTNYTLSVLIYCAAVAFIFSLINVGVISIFKGLMHLNPSNQFFIYHIVEATSLANAWYNQLLVDAIVCFVLLSLGFLLGTIFYRLGLIGGFTTIAVLFIAVLIPYTRDAILDLILNMHGWQVGVNFLLIIGLALVAYLPNWGLLRKASTISNATR</sequence>
<feature type="transmembrane region" description="Helical" evidence="1">
    <location>
        <begin position="20"/>
        <end position="39"/>
    </location>
</feature>
<name>A0ABN8AK39_9BACI</name>
<evidence type="ECO:0000313" key="3">
    <source>
        <dbReference type="Proteomes" id="UP000789833"/>
    </source>
</evidence>
<reference evidence="2 3" key="1">
    <citation type="submission" date="2021-10" db="EMBL/GenBank/DDBJ databases">
        <authorList>
            <person name="Criscuolo A."/>
        </authorList>
    </citation>
    <scope>NUCLEOTIDE SEQUENCE [LARGE SCALE GENOMIC DNA]</scope>
    <source>
        <strain evidence="3">CIP 111883</strain>
    </source>
</reference>
<dbReference type="Proteomes" id="UP000789833">
    <property type="component" value="Unassembled WGS sequence"/>
</dbReference>
<evidence type="ECO:0000256" key="1">
    <source>
        <dbReference type="SAM" id="Phobius"/>
    </source>
</evidence>
<feature type="transmembrane region" description="Helical" evidence="1">
    <location>
        <begin position="45"/>
        <end position="65"/>
    </location>
</feature>
<keyword evidence="1" id="KW-0472">Membrane</keyword>
<dbReference type="EMBL" id="CAKJTJ010000052">
    <property type="protein sequence ID" value="CAG9623528.1"/>
    <property type="molecule type" value="Genomic_DNA"/>
</dbReference>
<organism evidence="2 3">
    <name type="scientific">Sutcliffiella rhizosphaerae</name>
    <dbReference type="NCBI Taxonomy" id="2880967"/>
    <lineage>
        <taxon>Bacteria</taxon>
        <taxon>Bacillati</taxon>
        <taxon>Bacillota</taxon>
        <taxon>Bacilli</taxon>
        <taxon>Bacillales</taxon>
        <taxon>Bacillaceae</taxon>
        <taxon>Sutcliffiella</taxon>
    </lineage>
</organism>
<comment type="caution">
    <text evidence="2">The sequence shown here is derived from an EMBL/GenBank/DDBJ whole genome shotgun (WGS) entry which is preliminary data.</text>
</comment>
<gene>
    <name evidence="2" type="ORF">BACCIP111883_04344</name>
</gene>
<feature type="transmembrane region" description="Helical" evidence="1">
    <location>
        <begin position="163"/>
        <end position="184"/>
    </location>
</feature>
<keyword evidence="1" id="KW-0812">Transmembrane</keyword>
<keyword evidence="1" id="KW-1133">Transmembrane helix</keyword>
<feature type="transmembrane region" description="Helical" evidence="1">
    <location>
        <begin position="196"/>
        <end position="216"/>
    </location>
</feature>
<evidence type="ECO:0000313" key="2">
    <source>
        <dbReference type="EMBL" id="CAG9623528.1"/>
    </source>
</evidence>
<accession>A0ABN8AK39</accession>
<feature type="transmembrane region" description="Helical" evidence="1">
    <location>
        <begin position="135"/>
        <end position="156"/>
    </location>
</feature>